<dbReference type="RefSeq" id="WP_078565806.1">
    <property type="nucleotide sequence ID" value="NZ_BBQG01000008.1"/>
</dbReference>
<name>A0A6C1CE84_9ACTN</name>
<gene>
    <name evidence="2" type="ORF">D8771_22415</name>
</gene>
<protein>
    <submittedName>
        <fullName evidence="2">Uncharacterized protein</fullName>
    </submittedName>
</protein>
<organism evidence="2 3">
    <name type="scientific">Streptomyces albus</name>
    <dbReference type="NCBI Taxonomy" id="1888"/>
    <lineage>
        <taxon>Bacteria</taxon>
        <taxon>Bacillati</taxon>
        <taxon>Actinomycetota</taxon>
        <taxon>Actinomycetes</taxon>
        <taxon>Kitasatosporales</taxon>
        <taxon>Streptomycetaceae</taxon>
        <taxon>Streptomyces</taxon>
    </lineage>
</organism>
<evidence type="ECO:0000256" key="1">
    <source>
        <dbReference type="SAM" id="MobiDB-lite"/>
    </source>
</evidence>
<dbReference type="AlphaFoldDB" id="A0A6C1CE84"/>
<evidence type="ECO:0000313" key="3">
    <source>
        <dbReference type="Proteomes" id="UP000298111"/>
    </source>
</evidence>
<evidence type="ECO:0000313" key="2">
    <source>
        <dbReference type="EMBL" id="TGG80538.1"/>
    </source>
</evidence>
<dbReference type="Pfam" id="PF18725">
    <property type="entry name" value="HEPN_SAV2148"/>
    <property type="match status" value="1"/>
</dbReference>
<dbReference type="GeneID" id="75180657"/>
<sequence>MGAGGFELPPGDGGEGPDGSGAASRAGQADDPPGGPGEGAPPRRDLGENGLQPGAVPLARPMEIGADVEWDEDDWAEVRTRAQRAGRAYVWLNLVEQRMRAVVSAVLRPIYEPVHGEEWVIAAAGPAGQEWVQRAVAVREVSRRKGYLLDPADDTLISFLTLPQLRELMVQHWPCFEPYFQDRREVELALDELEVARSAVARNRALSETVLSQAERMCRRLLELLGAAPEGAAAADRMPVDAVEELVGDRFADVVGVHPDRVRLQRHLPAEDLFGGARRLDAIGIGLNLLVQNYSGRRLVRLAETGCRVRLLFMNPASSALRRRERELGLKKGELARSVETNILHMRRVRSRLRDPAAFEIHVFDETPRFTAYMVDGDGADGLAVIQSYLRHSRGMETPVLVLRGAGRRVRPQGEDTEAALFPLYREEFDHFWADSRPVS</sequence>
<dbReference type="Pfam" id="PF19319">
    <property type="entry name" value="DUF5919"/>
    <property type="match status" value="1"/>
</dbReference>
<reference evidence="2 3" key="1">
    <citation type="submission" date="2018-10" db="EMBL/GenBank/DDBJ databases">
        <title>Isolation of pseudouridimycin from Streptomyces albus DSM 40763.</title>
        <authorList>
            <person name="Rosenqvist P."/>
            <person name="Metsae-Ketelae M."/>
            <person name="Virta P."/>
        </authorList>
    </citation>
    <scope>NUCLEOTIDE SEQUENCE [LARGE SCALE GENOMIC DNA]</scope>
    <source>
        <strain evidence="2 3">DSM 40763</strain>
    </source>
</reference>
<feature type="compositionally biased region" description="Gly residues" evidence="1">
    <location>
        <begin position="1"/>
        <end position="19"/>
    </location>
</feature>
<accession>A0A6C1CE84</accession>
<comment type="caution">
    <text evidence="2">The sequence shown here is derived from an EMBL/GenBank/DDBJ whole genome shotgun (WGS) entry which is preliminary data.</text>
</comment>
<dbReference type="InterPro" id="IPR041334">
    <property type="entry name" value="HEPN_SAV2148"/>
</dbReference>
<feature type="compositionally biased region" description="Low complexity" evidence="1">
    <location>
        <begin position="20"/>
        <end position="32"/>
    </location>
</feature>
<dbReference type="Proteomes" id="UP000298111">
    <property type="component" value="Unassembled WGS sequence"/>
</dbReference>
<proteinExistence type="predicted"/>
<dbReference type="InterPro" id="IPR045697">
    <property type="entry name" value="DUF5919"/>
</dbReference>
<dbReference type="EMBL" id="RCIY01000069">
    <property type="protein sequence ID" value="TGG80538.1"/>
    <property type="molecule type" value="Genomic_DNA"/>
</dbReference>
<feature type="region of interest" description="Disordered" evidence="1">
    <location>
        <begin position="1"/>
        <end position="56"/>
    </location>
</feature>